<dbReference type="OrthoDB" id="10561243at2759"/>
<reference evidence="1 2" key="1">
    <citation type="submission" date="2015-01" db="EMBL/GenBank/DDBJ databases">
        <title>Evolution of Trichinella species and genotypes.</title>
        <authorList>
            <person name="Korhonen P.K."/>
            <person name="Edoardo P."/>
            <person name="Giuseppe L.R."/>
            <person name="Gasser R.B."/>
        </authorList>
    </citation>
    <scope>NUCLEOTIDE SEQUENCE [LARGE SCALE GENOMIC DNA]</scope>
    <source>
        <strain evidence="1">ISS2496</strain>
    </source>
</reference>
<keyword evidence="2" id="KW-1185">Reference proteome</keyword>
<dbReference type="Proteomes" id="UP000054783">
    <property type="component" value="Unassembled WGS sequence"/>
</dbReference>
<accession>A0A0V0ZPD9</accession>
<evidence type="ECO:0000313" key="2">
    <source>
        <dbReference type="Proteomes" id="UP000054783"/>
    </source>
</evidence>
<gene>
    <name evidence="1" type="ORF">T12_11714</name>
</gene>
<organism evidence="1 2">
    <name type="scientific">Trichinella patagoniensis</name>
    <dbReference type="NCBI Taxonomy" id="990121"/>
    <lineage>
        <taxon>Eukaryota</taxon>
        <taxon>Metazoa</taxon>
        <taxon>Ecdysozoa</taxon>
        <taxon>Nematoda</taxon>
        <taxon>Enoplea</taxon>
        <taxon>Dorylaimia</taxon>
        <taxon>Trichinellida</taxon>
        <taxon>Trichinellidae</taxon>
        <taxon>Trichinella</taxon>
    </lineage>
</organism>
<proteinExistence type="predicted"/>
<protein>
    <submittedName>
        <fullName evidence="1">Uncharacterized protein</fullName>
    </submittedName>
</protein>
<dbReference type="EMBL" id="JYDQ01000119">
    <property type="protein sequence ID" value="KRY14306.1"/>
    <property type="molecule type" value="Genomic_DNA"/>
</dbReference>
<sequence>MPTFRKEMIVNSGGEIVNFLHHRLSIREPFSITEAVHADILSLIPTTEHVIQYTVEVAILRCCEICNAFIVKSLSLVKLKFQRASFFLVQNGSGSYLEVHSHGLNETSNIVISAGSNKRCAVSVAMFY</sequence>
<evidence type="ECO:0000313" key="1">
    <source>
        <dbReference type="EMBL" id="KRY14306.1"/>
    </source>
</evidence>
<dbReference type="AlphaFoldDB" id="A0A0V0ZPD9"/>
<name>A0A0V0ZPD9_9BILA</name>
<comment type="caution">
    <text evidence="1">The sequence shown here is derived from an EMBL/GenBank/DDBJ whole genome shotgun (WGS) entry which is preliminary data.</text>
</comment>